<dbReference type="KEGG" id="halc:EY643_05295"/>
<dbReference type="EMBL" id="CP036422">
    <property type="protein sequence ID" value="QFU75109.1"/>
    <property type="molecule type" value="Genomic_DNA"/>
</dbReference>
<evidence type="ECO:0000313" key="3">
    <source>
        <dbReference type="EMBL" id="QFU75109.1"/>
    </source>
</evidence>
<feature type="region of interest" description="Disordered" evidence="1">
    <location>
        <begin position="80"/>
        <end position="104"/>
    </location>
</feature>
<evidence type="ECO:0000313" key="4">
    <source>
        <dbReference type="Proteomes" id="UP000326287"/>
    </source>
</evidence>
<keyword evidence="4" id="KW-1185">Reference proteome</keyword>
<sequence>MNATLGKFLLCALLVLQSMAYASPMDCADVDVAQLPCHEQGLAPTPSSVDCDHCQDCRAPGPVALPTVSLPLQHGFIVSVTSSPPGQRPAPIDDIYHPPNSPNA</sequence>
<feature type="signal peptide" evidence="2">
    <location>
        <begin position="1"/>
        <end position="22"/>
    </location>
</feature>
<dbReference type="AlphaFoldDB" id="A0A5P9NHU6"/>
<feature type="chain" id="PRO_5024994496" description="DUF2946 domain-containing protein" evidence="2">
    <location>
        <begin position="23"/>
        <end position="104"/>
    </location>
</feature>
<dbReference type="OrthoDB" id="9956566at2"/>
<name>A0A5P9NHU6_9GAMM</name>
<evidence type="ECO:0008006" key="5">
    <source>
        <dbReference type="Google" id="ProtNLM"/>
    </source>
</evidence>
<proteinExistence type="predicted"/>
<dbReference type="Proteomes" id="UP000326287">
    <property type="component" value="Chromosome"/>
</dbReference>
<organism evidence="3 4">
    <name type="scientific">Halioglobus maricola</name>
    <dbReference type="NCBI Taxonomy" id="2601894"/>
    <lineage>
        <taxon>Bacteria</taxon>
        <taxon>Pseudomonadati</taxon>
        <taxon>Pseudomonadota</taxon>
        <taxon>Gammaproteobacteria</taxon>
        <taxon>Cellvibrionales</taxon>
        <taxon>Halieaceae</taxon>
        <taxon>Halioglobus</taxon>
    </lineage>
</organism>
<reference evidence="3 4" key="1">
    <citation type="submission" date="2019-02" db="EMBL/GenBank/DDBJ databases">
        <authorList>
            <person name="Li S.-H."/>
        </authorList>
    </citation>
    <scope>NUCLEOTIDE SEQUENCE [LARGE SCALE GENOMIC DNA]</scope>
    <source>
        <strain evidence="3 4">IMCC14385</strain>
    </source>
</reference>
<evidence type="ECO:0000256" key="2">
    <source>
        <dbReference type="SAM" id="SignalP"/>
    </source>
</evidence>
<dbReference type="RefSeq" id="WP_152661215.1">
    <property type="nucleotide sequence ID" value="NZ_CP036422.1"/>
</dbReference>
<keyword evidence="2" id="KW-0732">Signal</keyword>
<evidence type="ECO:0000256" key="1">
    <source>
        <dbReference type="SAM" id="MobiDB-lite"/>
    </source>
</evidence>
<protein>
    <recommendedName>
        <fullName evidence="5">DUF2946 domain-containing protein</fullName>
    </recommendedName>
</protein>
<accession>A0A5P9NHU6</accession>
<gene>
    <name evidence="3" type="ORF">EY643_05295</name>
</gene>